<evidence type="ECO:0000259" key="3">
    <source>
        <dbReference type="PROSITE" id="PS50887"/>
    </source>
</evidence>
<reference evidence="4 5" key="2">
    <citation type="submission" date="2011-11" db="EMBL/GenBank/DDBJ databases">
        <authorList>
            <consortium name="US DOE Joint Genome Institute"/>
            <person name="Lucas S."/>
            <person name="Han J."/>
            <person name="Lapidus A."/>
            <person name="Cheng J.-F."/>
            <person name="Goodwin L."/>
            <person name="Pitluck S."/>
            <person name="Peters L."/>
            <person name="Ovchinnikova G."/>
            <person name="Zhang X."/>
            <person name="Detter J.C."/>
            <person name="Han C."/>
            <person name="Tapia R."/>
            <person name="Land M."/>
            <person name="Hauser L."/>
            <person name="Kyrpides N."/>
            <person name="Ivanova N."/>
            <person name="Pagani I."/>
            <person name="Vogl K."/>
            <person name="Liu Z."/>
            <person name="Overmann J."/>
            <person name="Frigaard N.-U."/>
            <person name="Bryant D."/>
            <person name="Woyke T."/>
        </authorList>
    </citation>
    <scope>NUCLEOTIDE SEQUENCE [LARGE SCALE GENOMIC DNA]</scope>
    <source>
        <strain evidence="4 5">970</strain>
    </source>
</reference>
<dbReference type="SUPFAM" id="SSF55073">
    <property type="entry name" value="Nucleotide cyclase"/>
    <property type="match status" value="1"/>
</dbReference>
<dbReference type="SMART" id="SM00267">
    <property type="entry name" value="GGDEF"/>
    <property type="match status" value="1"/>
</dbReference>
<dbReference type="Pfam" id="PF04340">
    <property type="entry name" value="DUF484"/>
    <property type="match status" value="1"/>
</dbReference>
<sequence>MTAVALQNMRVCEYCQLDSENIRLKARLEELRDCAMQTEALFQRLQEWEMVLLGIASLEQLLVSMTGDMRARLDIDQTRLLLPDADRRIRSLLESIDAQVPQDVLFEQPPESLQHLGEPRLTTLDAAGLPPLFEPDGPIRSVALLPLVRDQRFFGLLGLGSCDAERYGPELQTHALARLAAICSVCLENAINGARLELGGLTDPLTGLHNRRSLEQRLHAEVDRARRNHQPLSCLFIDLDLFKQINDQHGHSAGDAVLREVARRLLSTLRGGDIAARFGGDELALVLPATSYDDARSMGERIRVIISTDPVQIEDGIGIPVGLSIGAGTLEHNQLTEDIVRSGQELLQAADEALYQAKRGGRGRVV</sequence>
<dbReference type="GO" id="GO:1902201">
    <property type="term" value="P:negative regulation of bacterial-type flagellum-dependent cell motility"/>
    <property type="evidence" value="ECO:0007669"/>
    <property type="project" value="TreeGrafter"/>
</dbReference>
<dbReference type="CDD" id="cd01949">
    <property type="entry name" value="GGDEF"/>
    <property type="match status" value="1"/>
</dbReference>
<dbReference type="RefSeq" id="WP_009147015.1">
    <property type="nucleotide sequence ID" value="NZ_CP121471.1"/>
</dbReference>
<dbReference type="InterPro" id="IPR029016">
    <property type="entry name" value="GAF-like_dom_sf"/>
</dbReference>
<dbReference type="InterPro" id="IPR000160">
    <property type="entry name" value="GGDEF_dom"/>
</dbReference>
<dbReference type="PROSITE" id="PS50887">
    <property type="entry name" value="GGDEF"/>
    <property type="match status" value="1"/>
</dbReference>
<dbReference type="InterPro" id="IPR050469">
    <property type="entry name" value="Diguanylate_Cyclase"/>
</dbReference>
<organism evidence="4 5">
    <name type="scientific">Thiorhodovibrio frisius</name>
    <dbReference type="NCBI Taxonomy" id="631362"/>
    <lineage>
        <taxon>Bacteria</taxon>
        <taxon>Pseudomonadati</taxon>
        <taxon>Pseudomonadota</taxon>
        <taxon>Gammaproteobacteria</taxon>
        <taxon>Chromatiales</taxon>
        <taxon>Chromatiaceae</taxon>
        <taxon>Thiorhodovibrio</taxon>
    </lineage>
</organism>
<dbReference type="STRING" id="631362.Thi970DRAFT_00570"/>
<proteinExistence type="predicted"/>
<dbReference type="GO" id="GO:0005886">
    <property type="term" value="C:plasma membrane"/>
    <property type="evidence" value="ECO:0007669"/>
    <property type="project" value="TreeGrafter"/>
</dbReference>
<dbReference type="GO" id="GO:0052621">
    <property type="term" value="F:diguanylate cyclase activity"/>
    <property type="evidence" value="ECO:0007669"/>
    <property type="project" value="UniProtKB-EC"/>
</dbReference>
<gene>
    <name evidence="4" type="ORF">Thi970DRAFT_00570</name>
</gene>
<dbReference type="eggNOG" id="COG3706">
    <property type="taxonomic scope" value="Bacteria"/>
</dbReference>
<dbReference type="InterPro" id="IPR029787">
    <property type="entry name" value="Nucleotide_cyclase"/>
</dbReference>
<dbReference type="EC" id="2.7.7.65" evidence="2"/>
<dbReference type="Gene3D" id="3.30.70.270">
    <property type="match status" value="1"/>
</dbReference>
<reference evidence="5" key="1">
    <citation type="submission" date="2011-06" db="EMBL/GenBank/DDBJ databases">
        <authorList>
            <consortium name="US DOE Joint Genome Institute (JGI-PGF)"/>
            <person name="Lucas S."/>
            <person name="Han J."/>
            <person name="Lapidus A."/>
            <person name="Cheng J.-F."/>
            <person name="Goodwin L."/>
            <person name="Pitluck S."/>
            <person name="Peters L."/>
            <person name="Land M.L."/>
            <person name="Hauser L."/>
            <person name="Vogl K."/>
            <person name="Liu Z."/>
            <person name="Overmann J."/>
            <person name="Frigaard N.-U."/>
            <person name="Bryant D.A."/>
            <person name="Woyke T.J."/>
        </authorList>
    </citation>
    <scope>NUCLEOTIDE SEQUENCE [LARGE SCALE GENOMIC DNA]</scope>
    <source>
        <strain evidence="5">970</strain>
    </source>
</reference>
<evidence type="ECO:0000313" key="5">
    <source>
        <dbReference type="Proteomes" id="UP000002964"/>
    </source>
</evidence>
<accession>H8YWV4</accession>
<protein>
    <recommendedName>
        <fullName evidence="2">diguanylate cyclase</fullName>
        <ecNumber evidence="2">2.7.7.65</ecNumber>
    </recommendedName>
</protein>
<dbReference type="Gene3D" id="3.30.450.40">
    <property type="match status" value="1"/>
</dbReference>
<evidence type="ECO:0000313" key="4">
    <source>
        <dbReference type="EMBL" id="EIC22930.1"/>
    </source>
</evidence>
<evidence type="ECO:0000256" key="1">
    <source>
        <dbReference type="ARBA" id="ARBA00001946"/>
    </source>
</evidence>
<dbReference type="HOGENOM" id="CLU_000445_11_24_6"/>
<dbReference type="GO" id="GO:0043709">
    <property type="term" value="P:cell adhesion involved in single-species biofilm formation"/>
    <property type="evidence" value="ECO:0007669"/>
    <property type="project" value="TreeGrafter"/>
</dbReference>
<evidence type="ECO:0000256" key="2">
    <source>
        <dbReference type="ARBA" id="ARBA00012528"/>
    </source>
</evidence>
<dbReference type="Proteomes" id="UP000002964">
    <property type="component" value="Unassembled WGS sequence"/>
</dbReference>
<dbReference type="EMBL" id="JH603168">
    <property type="protein sequence ID" value="EIC22930.1"/>
    <property type="molecule type" value="Genomic_DNA"/>
</dbReference>
<name>H8YWV4_9GAMM</name>
<dbReference type="PANTHER" id="PTHR45138">
    <property type="entry name" value="REGULATORY COMPONENTS OF SENSORY TRANSDUCTION SYSTEM"/>
    <property type="match status" value="1"/>
</dbReference>
<dbReference type="Pfam" id="PF00990">
    <property type="entry name" value="GGDEF"/>
    <property type="match status" value="1"/>
</dbReference>
<keyword evidence="5" id="KW-1185">Reference proteome</keyword>
<dbReference type="InterPro" id="IPR007435">
    <property type="entry name" value="DUF484"/>
</dbReference>
<comment type="cofactor">
    <cofactor evidence="1">
        <name>Mg(2+)</name>
        <dbReference type="ChEBI" id="CHEBI:18420"/>
    </cofactor>
</comment>
<dbReference type="AlphaFoldDB" id="H8YWV4"/>
<feature type="domain" description="GGDEF" evidence="3">
    <location>
        <begin position="230"/>
        <end position="366"/>
    </location>
</feature>
<dbReference type="FunFam" id="3.30.70.270:FF:000001">
    <property type="entry name" value="Diguanylate cyclase domain protein"/>
    <property type="match status" value="1"/>
</dbReference>
<dbReference type="NCBIfam" id="TIGR00254">
    <property type="entry name" value="GGDEF"/>
    <property type="match status" value="1"/>
</dbReference>
<dbReference type="SUPFAM" id="SSF55781">
    <property type="entry name" value="GAF domain-like"/>
    <property type="match status" value="1"/>
</dbReference>
<dbReference type="InterPro" id="IPR043128">
    <property type="entry name" value="Rev_trsase/Diguanyl_cyclase"/>
</dbReference>
<dbReference type="PANTHER" id="PTHR45138:SF24">
    <property type="entry name" value="DIGUANYLATE CYCLASE DGCC-RELATED"/>
    <property type="match status" value="1"/>
</dbReference>